<dbReference type="Proteomes" id="UP000515135">
    <property type="component" value="Unplaced"/>
</dbReference>
<sequence>MYVEVKYGSNECILVNTNCVVINLLGSIKQRCGLPDPDLLLDLTDETGLIKELDIHPRENAGKFLAPKTTYVLVRKVLVSHGSSDEEASNKSSSNKTSPAQNKEYRYEPLLDNWKELYPSYRPHFAKEEIQQGGRTRRGGDRPGSGGRTTRTRKRTKASRSPHN</sequence>
<dbReference type="OrthoDB" id="10057823at2759"/>
<protein>
    <submittedName>
        <fullName evidence="3">Uncharacterized protein C22orf15-like</fullName>
    </submittedName>
</protein>
<reference evidence="3" key="1">
    <citation type="submission" date="2025-08" db="UniProtKB">
        <authorList>
            <consortium name="RefSeq"/>
        </authorList>
    </citation>
    <scope>IDENTIFICATION</scope>
    <source>
        <tissue evidence="3">Gonad</tissue>
    </source>
</reference>
<evidence type="ECO:0000256" key="1">
    <source>
        <dbReference type="SAM" id="MobiDB-lite"/>
    </source>
</evidence>
<evidence type="ECO:0000313" key="2">
    <source>
        <dbReference type="Proteomes" id="UP000515135"/>
    </source>
</evidence>
<dbReference type="KEGG" id="bbel:109472157"/>
<accession>A0A6P4Z016</accession>
<dbReference type="PANTHER" id="PTHR33887:SF5">
    <property type="entry name" value="PB1 DOMAIN-CONTAINING PROTEIN"/>
    <property type="match status" value="1"/>
</dbReference>
<feature type="region of interest" description="Disordered" evidence="1">
    <location>
        <begin position="125"/>
        <end position="164"/>
    </location>
</feature>
<feature type="compositionally biased region" description="Basic residues" evidence="1">
    <location>
        <begin position="150"/>
        <end position="164"/>
    </location>
</feature>
<proteinExistence type="predicted"/>
<feature type="region of interest" description="Disordered" evidence="1">
    <location>
        <begin position="81"/>
        <end position="105"/>
    </location>
</feature>
<organism evidence="2 3">
    <name type="scientific">Branchiostoma belcheri</name>
    <name type="common">Amphioxus</name>
    <dbReference type="NCBI Taxonomy" id="7741"/>
    <lineage>
        <taxon>Eukaryota</taxon>
        <taxon>Metazoa</taxon>
        <taxon>Chordata</taxon>
        <taxon>Cephalochordata</taxon>
        <taxon>Leptocardii</taxon>
        <taxon>Amphioxiformes</taxon>
        <taxon>Branchiostomatidae</taxon>
        <taxon>Branchiostoma</taxon>
    </lineage>
</organism>
<name>A0A6P4Z016_BRABE</name>
<dbReference type="GeneID" id="109472157"/>
<evidence type="ECO:0000313" key="3">
    <source>
        <dbReference type="RefSeq" id="XP_019627289.1"/>
    </source>
</evidence>
<gene>
    <name evidence="3" type="primary">LOC109472157</name>
</gene>
<dbReference type="PANTHER" id="PTHR33887">
    <property type="entry name" value="PB1 DOMAIN-CONTAINING PROTEIN"/>
    <property type="match status" value="1"/>
</dbReference>
<dbReference type="AlphaFoldDB" id="A0A6P4Z016"/>
<dbReference type="InterPro" id="IPR039471">
    <property type="entry name" value="CXorf65-like"/>
</dbReference>
<keyword evidence="2" id="KW-1185">Reference proteome</keyword>
<dbReference type="Pfam" id="PF15874">
    <property type="entry name" value="Il2rg"/>
    <property type="match status" value="1"/>
</dbReference>
<dbReference type="RefSeq" id="XP_019627289.1">
    <property type="nucleotide sequence ID" value="XM_019771730.1"/>
</dbReference>